<protein>
    <submittedName>
        <fullName evidence="1">Uncharacterized protein</fullName>
    </submittedName>
</protein>
<dbReference type="Proteomes" id="UP000595170">
    <property type="component" value="Segment"/>
</dbReference>
<gene>
    <name evidence="1" type="ORF">AchV4_0051</name>
</gene>
<organism evidence="1 2">
    <name type="scientific">Achromobacter phage vB_AchrS_AchV4</name>
    <dbReference type="NCBI Taxonomy" id="2796514"/>
    <lineage>
        <taxon>Viruses</taxon>
        <taxon>Duplodnaviria</taxon>
        <taxon>Heunggongvirae</taxon>
        <taxon>Uroviricota</taxon>
        <taxon>Caudoviricetes</taxon>
        <taxon>Casjensviridae</taxon>
        <taxon>Gediminasvirus</taxon>
        <taxon>Gediminasvirus AchV4</taxon>
    </lineage>
</organism>
<name>A0A7T3U6N4_9CAUD</name>
<evidence type="ECO:0000313" key="2">
    <source>
        <dbReference type="Proteomes" id="UP000595170"/>
    </source>
</evidence>
<reference evidence="1 2" key="1">
    <citation type="submission" date="2020-11" db="EMBL/GenBank/DDBJ databases">
        <title>Complete Genome Sequence of Achromobacter phage vB_AchrS_AchV4.</title>
        <authorList>
            <person name="Kaliniene L."/>
            <person name="Noreika A."/>
            <person name="Meskys R."/>
        </authorList>
    </citation>
    <scope>NUCLEOTIDE SEQUENCE [LARGE SCALE GENOMIC DNA]</scope>
</reference>
<keyword evidence="2" id="KW-1185">Reference proteome</keyword>
<dbReference type="EMBL" id="MW269554">
    <property type="protein sequence ID" value="QPZ53274.1"/>
    <property type="molecule type" value="Genomic_DNA"/>
</dbReference>
<accession>A0A7T3U6N4</accession>
<proteinExistence type="predicted"/>
<sequence>MSTYQQSEAFRVCQHCRRARSYHKWNGSALACPKPKPLTGYRFYAELPDGRTSKAASKKHAAFTVATLREVAARGLHNNCVAVVLDNFNNPMWQGATLNADAVVSVRGTSNSPVCGGSTSRDYLRARCVRVPQALARQLHPNLFAYLEA</sequence>
<evidence type="ECO:0000313" key="1">
    <source>
        <dbReference type="EMBL" id="QPZ53274.1"/>
    </source>
</evidence>